<protein>
    <submittedName>
        <fullName evidence="2">Putative secreted peptide</fullName>
    </submittedName>
</protein>
<keyword evidence="1" id="KW-0732">Signal</keyword>
<organism evidence="2">
    <name type="scientific">Anopheles braziliensis</name>
    <dbReference type="NCBI Taxonomy" id="58242"/>
    <lineage>
        <taxon>Eukaryota</taxon>
        <taxon>Metazoa</taxon>
        <taxon>Ecdysozoa</taxon>
        <taxon>Arthropoda</taxon>
        <taxon>Hexapoda</taxon>
        <taxon>Insecta</taxon>
        <taxon>Pterygota</taxon>
        <taxon>Neoptera</taxon>
        <taxon>Endopterygota</taxon>
        <taxon>Diptera</taxon>
        <taxon>Nematocera</taxon>
        <taxon>Culicoidea</taxon>
        <taxon>Culicidae</taxon>
        <taxon>Anophelinae</taxon>
        <taxon>Anopheles</taxon>
    </lineage>
</organism>
<evidence type="ECO:0000313" key="2">
    <source>
        <dbReference type="EMBL" id="MBW31294.1"/>
    </source>
</evidence>
<evidence type="ECO:0000256" key="1">
    <source>
        <dbReference type="SAM" id="SignalP"/>
    </source>
</evidence>
<proteinExistence type="predicted"/>
<sequence length="103" mass="11119">MGCFCVCLLLCPITDLVKILVCLLCQLDNASFSFPDGCSHLKTVHCPPNPSCDAVILLPCTGWSCASCFLIPSNHILSTEGVVSTTATFRFHLHTFDVVKCAL</sequence>
<feature type="chain" id="PRO_5014875953" evidence="1">
    <location>
        <begin position="20"/>
        <end position="103"/>
    </location>
</feature>
<dbReference type="EMBL" id="GGFM01010543">
    <property type="protein sequence ID" value="MBW31294.1"/>
    <property type="molecule type" value="Transcribed_RNA"/>
</dbReference>
<accession>A0A2M3ZRV3</accession>
<dbReference type="AlphaFoldDB" id="A0A2M3ZRV3"/>
<reference evidence="2" key="1">
    <citation type="submission" date="2018-01" db="EMBL/GenBank/DDBJ databases">
        <title>An insight into the sialome of Amazonian anophelines.</title>
        <authorList>
            <person name="Ribeiro J.M."/>
            <person name="Scarpassa V."/>
            <person name="Calvo E."/>
        </authorList>
    </citation>
    <scope>NUCLEOTIDE SEQUENCE</scope>
    <source>
        <tissue evidence="2">Salivary glands</tissue>
    </source>
</reference>
<name>A0A2M3ZRV3_9DIPT</name>
<feature type="signal peptide" evidence="1">
    <location>
        <begin position="1"/>
        <end position="19"/>
    </location>
</feature>